<dbReference type="GO" id="GO:0005886">
    <property type="term" value="C:plasma membrane"/>
    <property type="evidence" value="ECO:0007669"/>
    <property type="project" value="TreeGrafter"/>
</dbReference>
<dbReference type="InterPro" id="IPR043128">
    <property type="entry name" value="Rev_trsase/Diguanyl_cyclase"/>
</dbReference>
<dbReference type="Gene3D" id="3.30.450.40">
    <property type="match status" value="2"/>
</dbReference>
<name>A0A0L0QR15_VIRPA</name>
<dbReference type="CDD" id="cd01949">
    <property type="entry name" value="GGDEF"/>
    <property type="match status" value="1"/>
</dbReference>
<dbReference type="NCBIfam" id="TIGR00254">
    <property type="entry name" value="GGDEF"/>
    <property type="match status" value="1"/>
</dbReference>
<sequence>MTLFTKKRKAAIVKTVINTFMHFYPKCKIQLLLSQDTNIDIDFPVESIAYNDNQSMNSSTKAFISGEVQIEKQSDVIANLFVPLTGNQGVYGVVQLLGDKDCTLTEREIPFVTNVAQTAGKAIENASLMEHSKHHISELKLINDVTHHLNSNLDLKEITEYIRDKIKELCQAQEIGFIFKNGGEDVTVLQASTDYFHQPDSLQFATFLLEQEKHATFHGNYHAYTGLPYRSLLVIPMEQGLDVYGVVVIMHPSTYFFSFEMFKFMQSLIQHCSLAFFNAILKEELQKAVITDDLTRLYSRKYLEEKIIQQREITAEGSLILFDIDDFKKVNDTYGHHVGDDVLKQVAEVIHQFSDHSAIPARWGGEELAIYTPNKQIAEAVALAGEVCNNVEKMTNPTVTLSCGVSTWQNDLNDSVSELFIRADRALYKAKQMGKNSVVQG</sequence>
<dbReference type="SMART" id="SM00267">
    <property type="entry name" value="GGDEF"/>
    <property type="match status" value="1"/>
</dbReference>
<dbReference type="InterPro" id="IPR029787">
    <property type="entry name" value="Nucleotide_cyclase"/>
</dbReference>
<dbReference type="FunFam" id="3.30.70.270:FF:000001">
    <property type="entry name" value="Diguanylate cyclase domain protein"/>
    <property type="match status" value="1"/>
</dbReference>
<dbReference type="InterPro" id="IPR050469">
    <property type="entry name" value="Diguanylate_Cyclase"/>
</dbReference>
<gene>
    <name evidence="2" type="ORF">AFK71_21015</name>
</gene>
<dbReference type="Pfam" id="PF00990">
    <property type="entry name" value="GGDEF"/>
    <property type="match status" value="1"/>
</dbReference>
<accession>A0A0L0QR15</accession>
<dbReference type="SUPFAM" id="SSF55073">
    <property type="entry name" value="Nucleotide cyclase"/>
    <property type="match status" value="1"/>
</dbReference>
<evidence type="ECO:0000313" key="2">
    <source>
        <dbReference type="EMBL" id="KNE21017.1"/>
    </source>
</evidence>
<dbReference type="InterPro" id="IPR029016">
    <property type="entry name" value="GAF-like_dom_sf"/>
</dbReference>
<proteinExistence type="predicted"/>
<dbReference type="PANTHER" id="PTHR45138:SF9">
    <property type="entry name" value="DIGUANYLATE CYCLASE DGCM-RELATED"/>
    <property type="match status" value="1"/>
</dbReference>
<comment type="caution">
    <text evidence="2">The sequence shown here is derived from an EMBL/GenBank/DDBJ whole genome shotgun (WGS) entry which is preliminary data.</text>
</comment>
<dbReference type="PATRIC" id="fig|1473.5.peg.2983"/>
<reference evidence="3" key="1">
    <citation type="submission" date="2015-07" db="EMBL/GenBank/DDBJ databases">
        <title>Fjat-10053 dsm26.</title>
        <authorList>
            <person name="Liu B."/>
            <person name="Wang J."/>
            <person name="Zhu Y."/>
            <person name="Liu G."/>
            <person name="Chen Q."/>
            <person name="Chen Z."/>
            <person name="Lan J."/>
            <person name="Che J."/>
            <person name="Ge C."/>
            <person name="Shi H."/>
            <person name="Pan Z."/>
            <person name="Liu X."/>
        </authorList>
    </citation>
    <scope>NUCLEOTIDE SEQUENCE [LARGE SCALE GENOMIC DNA]</scope>
    <source>
        <strain evidence="3">DSM 26</strain>
    </source>
</reference>
<dbReference type="Proteomes" id="UP000036780">
    <property type="component" value="Unassembled WGS sequence"/>
</dbReference>
<evidence type="ECO:0000313" key="3">
    <source>
        <dbReference type="Proteomes" id="UP000036780"/>
    </source>
</evidence>
<protein>
    <recommendedName>
        <fullName evidence="1">GGDEF domain-containing protein</fullName>
    </recommendedName>
</protein>
<organism evidence="2 3">
    <name type="scientific">Virgibacillus pantothenticus</name>
    <dbReference type="NCBI Taxonomy" id="1473"/>
    <lineage>
        <taxon>Bacteria</taxon>
        <taxon>Bacillati</taxon>
        <taxon>Bacillota</taxon>
        <taxon>Bacilli</taxon>
        <taxon>Bacillales</taxon>
        <taxon>Bacillaceae</taxon>
        <taxon>Virgibacillus</taxon>
    </lineage>
</organism>
<dbReference type="Gene3D" id="3.30.70.270">
    <property type="match status" value="1"/>
</dbReference>
<dbReference type="AlphaFoldDB" id="A0A0L0QR15"/>
<dbReference type="SUPFAM" id="SSF55781">
    <property type="entry name" value="GAF domain-like"/>
    <property type="match status" value="2"/>
</dbReference>
<keyword evidence="3" id="KW-1185">Reference proteome</keyword>
<dbReference type="PROSITE" id="PS50887">
    <property type="entry name" value="GGDEF"/>
    <property type="match status" value="1"/>
</dbReference>
<dbReference type="GO" id="GO:1902201">
    <property type="term" value="P:negative regulation of bacterial-type flagellum-dependent cell motility"/>
    <property type="evidence" value="ECO:0007669"/>
    <property type="project" value="TreeGrafter"/>
</dbReference>
<dbReference type="EMBL" id="LGTO01000007">
    <property type="protein sequence ID" value="KNE21017.1"/>
    <property type="molecule type" value="Genomic_DNA"/>
</dbReference>
<evidence type="ECO:0000259" key="1">
    <source>
        <dbReference type="PROSITE" id="PS50887"/>
    </source>
</evidence>
<dbReference type="InterPro" id="IPR000160">
    <property type="entry name" value="GGDEF_dom"/>
</dbReference>
<dbReference type="PANTHER" id="PTHR45138">
    <property type="entry name" value="REGULATORY COMPONENTS OF SENSORY TRANSDUCTION SYSTEM"/>
    <property type="match status" value="1"/>
</dbReference>
<dbReference type="GO" id="GO:0043709">
    <property type="term" value="P:cell adhesion involved in single-species biofilm formation"/>
    <property type="evidence" value="ECO:0007669"/>
    <property type="project" value="TreeGrafter"/>
</dbReference>
<feature type="domain" description="GGDEF" evidence="1">
    <location>
        <begin position="315"/>
        <end position="441"/>
    </location>
</feature>
<dbReference type="GO" id="GO:0052621">
    <property type="term" value="F:diguanylate cyclase activity"/>
    <property type="evidence" value="ECO:0007669"/>
    <property type="project" value="TreeGrafter"/>
</dbReference>